<reference evidence="6" key="2">
    <citation type="submission" date="2012-03" db="EMBL/GenBank/DDBJ databases">
        <title>The complete genome sequence of the pioneer microbe on fresh volcanic deposit, Leptospirillum ferrooxidans strain C2-3.</title>
        <authorList>
            <person name="Fujimura R."/>
            <person name="Sato Y."/>
            <person name="Nishizawa T."/>
            <person name="Nanba K."/>
            <person name="Oshima K."/>
            <person name="Hattori M."/>
            <person name="Kamijo T."/>
            <person name="Ohta H."/>
        </authorList>
    </citation>
    <scope>NUCLEOTIDE SEQUENCE [LARGE SCALE GENOMIC DNA]</scope>
    <source>
        <strain evidence="6">C2-3</strain>
    </source>
</reference>
<reference evidence="5 6" key="1">
    <citation type="journal article" date="2012" name="J. Bacteriol.">
        <title>Complete Genome Sequence of Leptospirillum ferrooxidans Strain C2-3, Isolated from a Fresh Volcanic Ash Deposit on the Island of Miyake, Japan.</title>
        <authorList>
            <person name="Fujimura R."/>
            <person name="Sato Y."/>
            <person name="Nishizawa T."/>
            <person name="Oshima K."/>
            <person name="Kim S.-W."/>
            <person name="Hattori M."/>
            <person name="Kamijo T."/>
            <person name="Ohta H."/>
        </authorList>
    </citation>
    <scope>NUCLEOTIDE SEQUENCE [LARGE SCALE GENOMIC DNA]</scope>
    <source>
        <strain evidence="5 6">C2-3</strain>
    </source>
</reference>
<dbReference type="Proteomes" id="UP000007382">
    <property type="component" value="Chromosome"/>
</dbReference>
<dbReference type="GO" id="GO:0003677">
    <property type="term" value="F:DNA binding"/>
    <property type="evidence" value="ECO:0007669"/>
    <property type="project" value="UniProtKB-KW"/>
</dbReference>
<accession>I0IQM7</accession>
<dbReference type="eggNOG" id="COG1846">
    <property type="taxonomic scope" value="Bacteria"/>
</dbReference>
<sequence length="168" mass="18983">MMKNKGEQASGSSGRASSLRIIRPLVEAYLGFVRESDRNIRLMGLTPGQFDVIATLGDTDGMSCRELSRKTLVTKGTLTGLLDRLLSKGLISEEVSPTDRRSRIIRLSEKGDEIFRRTFDAQIHYLDPFFERALKEEEMELLRTLLLKIRDEFSKKGSNGGGKEQTRE</sequence>
<feature type="domain" description="HTH marR-type" evidence="4">
    <location>
        <begin position="15"/>
        <end position="151"/>
    </location>
</feature>
<dbReference type="Gene3D" id="1.10.10.10">
    <property type="entry name" value="Winged helix-like DNA-binding domain superfamily/Winged helix DNA-binding domain"/>
    <property type="match status" value="1"/>
</dbReference>
<dbReference type="Pfam" id="PF12802">
    <property type="entry name" value="MarR_2"/>
    <property type="match status" value="1"/>
</dbReference>
<dbReference type="PATRIC" id="fig|1162668.3.peg.2255"/>
<dbReference type="SUPFAM" id="SSF46785">
    <property type="entry name" value="Winged helix' DNA-binding domain"/>
    <property type="match status" value="1"/>
</dbReference>
<organism evidence="5 6">
    <name type="scientific">Leptospirillum ferrooxidans (strain C2-3)</name>
    <dbReference type="NCBI Taxonomy" id="1162668"/>
    <lineage>
        <taxon>Bacteria</taxon>
        <taxon>Pseudomonadati</taxon>
        <taxon>Nitrospirota</taxon>
        <taxon>Nitrospiria</taxon>
        <taxon>Nitrospirales</taxon>
        <taxon>Nitrospiraceae</taxon>
        <taxon>Leptospirillum</taxon>
    </lineage>
</organism>
<evidence type="ECO:0000256" key="3">
    <source>
        <dbReference type="ARBA" id="ARBA00023163"/>
    </source>
</evidence>
<dbReference type="InterPro" id="IPR036390">
    <property type="entry name" value="WH_DNA-bd_sf"/>
</dbReference>
<name>I0IQM7_LEPFC</name>
<proteinExistence type="predicted"/>
<evidence type="ECO:0000313" key="5">
    <source>
        <dbReference type="EMBL" id="BAM07576.1"/>
    </source>
</evidence>
<dbReference type="InterPro" id="IPR023187">
    <property type="entry name" value="Tscrpt_reg_MarR-type_CS"/>
</dbReference>
<dbReference type="InterPro" id="IPR036388">
    <property type="entry name" value="WH-like_DNA-bd_sf"/>
</dbReference>
<protein>
    <recommendedName>
        <fullName evidence="4">HTH marR-type domain-containing protein</fullName>
    </recommendedName>
</protein>
<keyword evidence="2" id="KW-0238">DNA-binding</keyword>
<gene>
    <name evidence="5" type="ordered locus">LFE_1898</name>
</gene>
<dbReference type="EMBL" id="AP012342">
    <property type="protein sequence ID" value="BAM07576.1"/>
    <property type="molecule type" value="Genomic_DNA"/>
</dbReference>
<dbReference type="STRING" id="1162668.LFE_1898"/>
<dbReference type="HOGENOM" id="CLU_083287_27_2_0"/>
<evidence type="ECO:0000256" key="1">
    <source>
        <dbReference type="ARBA" id="ARBA00023015"/>
    </source>
</evidence>
<evidence type="ECO:0000259" key="4">
    <source>
        <dbReference type="PROSITE" id="PS50995"/>
    </source>
</evidence>
<dbReference type="InterPro" id="IPR039422">
    <property type="entry name" value="MarR/SlyA-like"/>
</dbReference>
<dbReference type="AlphaFoldDB" id="I0IQM7"/>
<dbReference type="KEGG" id="lfc:LFE_1898"/>
<keyword evidence="6" id="KW-1185">Reference proteome</keyword>
<dbReference type="GO" id="GO:0003700">
    <property type="term" value="F:DNA-binding transcription factor activity"/>
    <property type="evidence" value="ECO:0007669"/>
    <property type="project" value="InterPro"/>
</dbReference>
<keyword evidence="3" id="KW-0804">Transcription</keyword>
<dbReference type="SMART" id="SM00347">
    <property type="entry name" value="HTH_MARR"/>
    <property type="match status" value="1"/>
</dbReference>
<dbReference type="PANTHER" id="PTHR33164:SF43">
    <property type="entry name" value="HTH-TYPE TRANSCRIPTIONAL REPRESSOR YETL"/>
    <property type="match status" value="1"/>
</dbReference>
<dbReference type="PANTHER" id="PTHR33164">
    <property type="entry name" value="TRANSCRIPTIONAL REGULATOR, MARR FAMILY"/>
    <property type="match status" value="1"/>
</dbReference>
<evidence type="ECO:0000256" key="2">
    <source>
        <dbReference type="ARBA" id="ARBA00023125"/>
    </source>
</evidence>
<dbReference type="PROSITE" id="PS50995">
    <property type="entry name" value="HTH_MARR_2"/>
    <property type="match status" value="1"/>
</dbReference>
<dbReference type="GO" id="GO:0006950">
    <property type="term" value="P:response to stress"/>
    <property type="evidence" value="ECO:0007669"/>
    <property type="project" value="TreeGrafter"/>
</dbReference>
<evidence type="ECO:0000313" key="6">
    <source>
        <dbReference type="Proteomes" id="UP000007382"/>
    </source>
</evidence>
<dbReference type="PRINTS" id="PR00598">
    <property type="entry name" value="HTHMARR"/>
</dbReference>
<keyword evidence="1" id="KW-0805">Transcription regulation</keyword>
<dbReference type="PROSITE" id="PS01117">
    <property type="entry name" value="HTH_MARR_1"/>
    <property type="match status" value="1"/>
</dbReference>
<dbReference type="InterPro" id="IPR000835">
    <property type="entry name" value="HTH_MarR-typ"/>
</dbReference>